<dbReference type="EMBL" id="JAGYPE010000005">
    <property type="protein sequence ID" value="MBS4184667.1"/>
    <property type="molecule type" value="Genomic_DNA"/>
</dbReference>
<evidence type="ECO:0000256" key="2">
    <source>
        <dbReference type="SAM" id="Phobius"/>
    </source>
</evidence>
<feature type="transmembrane region" description="Helical" evidence="2">
    <location>
        <begin position="20"/>
        <end position="42"/>
    </location>
</feature>
<evidence type="ECO:0000313" key="4">
    <source>
        <dbReference type="EMBL" id="MCH6265800.1"/>
    </source>
</evidence>
<dbReference type="InterPro" id="IPR024623">
    <property type="entry name" value="YtxH"/>
</dbReference>
<keyword evidence="2" id="KW-1133">Transmembrane helix</keyword>
<dbReference type="RefSeq" id="WP_213144582.1">
    <property type="nucleotide sequence ID" value="NZ_JAGYPE020000013.1"/>
</dbReference>
<evidence type="ECO:0000256" key="1">
    <source>
        <dbReference type="SAM" id="MobiDB-lite"/>
    </source>
</evidence>
<comment type="caution">
    <text evidence="3">The sequence shown here is derived from an EMBL/GenBank/DDBJ whole genome shotgun (WGS) entry which is preliminary data.</text>
</comment>
<organism evidence="3">
    <name type="scientific">Neobacillus citreus</name>
    <dbReference type="NCBI Taxonomy" id="2833578"/>
    <lineage>
        <taxon>Bacteria</taxon>
        <taxon>Bacillati</taxon>
        <taxon>Bacillota</taxon>
        <taxon>Bacilli</taxon>
        <taxon>Bacillales</taxon>
        <taxon>Bacillaceae</taxon>
        <taxon>Neobacillus</taxon>
    </lineage>
</organism>
<dbReference type="AlphaFoldDB" id="A0A942T3L8"/>
<dbReference type="Pfam" id="PF12732">
    <property type="entry name" value="YtxH"/>
    <property type="match status" value="1"/>
</dbReference>
<feature type="compositionally biased region" description="Polar residues" evidence="1">
    <location>
        <begin position="114"/>
        <end position="131"/>
    </location>
</feature>
<name>A0A942T3L8_9BACI</name>
<keyword evidence="2" id="KW-0472">Membrane</keyword>
<feature type="compositionally biased region" description="Basic and acidic residues" evidence="1">
    <location>
        <begin position="1"/>
        <end position="18"/>
    </location>
</feature>
<keyword evidence="2" id="KW-0812">Transmembrane</keyword>
<reference evidence="3" key="1">
    <citation type="submission" date="2021-05" db="EMBL/GenBank/DDBJ databases">
        <title>Novel Bacillus species.</title>
        <authorList>
            <person name="Liu G."/>
        </authorList>
    </citation>
    <scope>NUCLEOTIDE SEQUENCE</scope>
    <source>
        <strain evidence="3 5">FJAT-50051</strain>
    </source>
</reference>
<dbReference type="Proteomes" id="UP000677265">
    <property type="component" value="Unassembled WGS sequence"/>
</dbReference>
<feature type="region of interest" description="Disordered" evidence="1">
    <location>
        <begin position="1"/>
        <end position="21"/>
    </location>
</feature>
<sequence>MTKREYESRETNQVRSDESGSSSFLLGVIVGGLAGAAAALLLGTKKGQEFRHTLSDQTGSLLDKSSPLRENVKSKTISLTQGLAQQSSNLMNKVKGKTDTTFEQHEDSETTYISIQGSNEKTASTKASANSDEIRKKLEEAQKALEEEESKVRI</sequence>
<accession>A0A942T3L8</accession>
<feature type="region of interest" description="Disordered" evidence="1">
    <location>
        <begin position="114"/>
        <end position="134"/>
    </location>
</feature>
<keyword evidence="5" id="KW-1185">Reference proteome</keyword>
<protein>
    <submittedName>
        <fullName evidence="3">YtxH domain-containing protein</fullName>
    </submittedName>
</protein>
<evidence type="ECO:0000313" key="5">
    <source>
        <dbReference type="Proteomes" id="UP000677265"/>
    </source>
</evidence>
<evidence type="ECO:0000313" key="3">
    <source>
        <dbReference type="EMBL" id="MBS4184667.1"/>
    </source>
</evidence>
<dbReference type="EMBL" id="JAGYPE020000013">
    <property type="protein sequence ID" value="MCH6265800.1"/>
    <property type="molecule type" value="Genomic_DNA"/>
</dbReference>
<gene>
    <name evidence="4" type="ORF">KHB02_009655</name>
    <name evidence="3" type="ORF">KHB02_25150</name>
</gene>
<proteinExistence type="predicted"/>